<sequence length="701" mass="70945">NDAPTVANPIPDQNATEDAAFNYQFAANSFADVDVGDTLSYSAQLAGGGALPAWLSFDPVTRTFSGTPLNGDVGTLSIDVLANDGNGGTVTDTFNVVVANVNDAPTTTPVTLVAMLEDGTRIITAAELLANASDIENDALRVANLTASSGTLIDNGDGTWNFTPALNDDSGVTFTYDIVDNGSTNGVSDPQSTTASATLDIIAVADAVGSSGVVIGASYVFTVPNSGGSTYTAPNGITVTASGGTLVSNNGLGIGVQSEGKGDNRIDPGESLTFQFTDAASVHGISMNVKNSDGETVSIASTLDASGLNLSSVALAGTLQVVGKSTISATTASVILTIEGTLGTLSSTAVINANGTWSISGLDASSVGTVTQVSLQTSIDGDAFSNGGDLLNFTVSREIRSMVITDGALYGNKDGYQVDYLSFSPVPQKGNSYPVELFANLFDVDGSESFSAISLSGFPAGAALYVLDTDTGSLSAVPSSGFASDGSAIFMLDTAFLENAYTAGGFTDQLWLSTATSHLPANFVPTMTIVTQDSDGSEAYSILGGSNGNVLTGGIGNDMIDGGAGNDILIGGAGNDTLVGGSGVDVFRWSFSDQGSVELPAVDVIQQFDTASVAAGGDVLDLRDLLSGSATTASAIDQYLDFEKSGSNTIINVRPDTAGGVTQQIVLEGVDLTSGVTPVVGQSMDQAIIQNLLNSGKLITD</sequence>
<dbReference type="EMBL" id="PHEX01000113">
    <property type="protein sequence ID" value="PKQ27401.1"/>
    <property type="molecule type" value="Genomic_DNA"/>
</dbReference>
<evidence type="ECO:0000313" key="3">
    <source>
        <dbReference type="Proteomes" id="UP000233654"/>
    </source>
</evidence>
<comment type="caution">
    <text evidence="2">The sequence shown here is derived from an EMBL/GenBank/DDBJ whole genome shotgun (WGS) entry which is preliminary data.</text>
</comment>
<dbReference type="GO" id="GO:0016020">
    <property type="term" value="C:membrane"/>
    <property type="evidence" value="ECO:0007669"/>
    <property type="project" value="InterPro"/>
</dbReference>
<evidence type="ECO:0000313" key="2">
    <source>
        <dbReference type="EMBL" id="PKQ27401.1"/>
    </source>
</evidence>
<feature type="domain" description="Dystroglycan-type cadherin-like" evidence="1">
    <location>
        <begin position="5"/>
        <end position="105"/>
    </location>
</feature>
<dbReference type="InterPro" id="IPR018511">
    <property type="entry name" value="Hemolysin-typ_Ca-bd_CS"/>
</dbReference>
<evidence type="ECO:0000259" key="1">
    <source>
        <dbReference type="SMART" id="SM00736"/>
    </source>
</evidence>
<dbReference type="InterPro" id="IPR011049">
    <property type="entry name" value="Serralysin-like_metalloprot_C"/>
</dbReference>
<dbReference type="SMART" id="SM00736">
    <property type="entry name" value="CADG"/>
    <property type="match status" value="1"/>
</dbReference>
<feature type="non-terminal residue" evidence="2">
    <location>
        <position position="1"/>
    </location>
</feature>
<dbReference type="AlphaFoldDB" id="A0A2N3G3V7"/>
<dbReference type="InterPro" id="IPR041690">
    <property type="entry name" value="Cadherin_5"/>
</dbReference>
<dbReference type="Pfam" id="PF05345">
    <property type="entry name" value="He_PIG"/>
    <property type="match status" value="1"/>
</dbReference>
<dbReference type="SUPFAM" id="SSF51120">
    <property type="entry name" value="beta-Roll"/>
    <property type="match status" value="1"/>
</dbReference>
<dbReference type="SUPFAM" id="SSF49313">
    <property type="entry name" value="Cadherin-like"/>
    <property type="match status" value="1"/>
</dbReference>
<organism evidence="2 3">
    <name type="scientific">Candidatus Anoxymicrobium japonicum</name>
    <dbReference type="NCBI Taxonomy" id="2013648"/>
    <lineage>
        <taxon>Bacteria</taxon>
        <taxon>Bacillati</taxon>
        <taxon>Actinomycetota</taxon>
        <taxon>Candidatus Geothermincolia</taxon>
        <taxon>Candidatus Geothermincolales</taxon>
        <taxon>Candidatus Anoxymicrobiaceae</taxon>
        <taxon>Candidatus Anoxymicrobium</taxon>
    </lineage>
</organism>
<protein>
    <recommendedName>
        <fullName evidence="1">Dystroglycan-type cadherin-like domain-containing protein</fullName>
    </recommendedName>
</protein>
<dbReference type="NCBIfam" id="TIGR03661">
    <property type="entry name" value="T1SS_VCA0849"/>
    <property type="match status" value="1"/>
</dbReference>
<proteinExistence type="predicted"/>
<accession>A0A2N3G3V7</accession>
<dbReference type="InterPro" id="IPR001343">
    <property type="entry name" value="Hemolysn_Ca-bd"/>
</dbReference>
<dbReference type="GO" id="GO:0005975">
    <property type="term" value="P:carbohydrate metabolic process"/>
    <property type="evidence" value="ECO:0007669"/>
    <property type="project" value="UniProtKB-ARBA"/>
</dbReference>
<dbReference type="PRINTS" id="PR00313">
    <property type="entry name" value="CABNDNGRPT"/>
</dbReference>
<dbReference type="InterPro" id="IPR019960">
    <property type="entry name" value="T1SS_VCA0849"/>
</dbReference>
<reference evidence="2 3" key="1">
    <citation type="journal article" date="2017" name="ISME J.">
        <title>Potential for microbial H2 and metal transformations associated with novel bacteria and archaea in deep terrestrial subsurface sediments.</title>
        <authorList>
            <person name="Hernsdorf A.W."/>
            <person name="Amano Y."/>
            <person name="Miyakawa K."/>
            <person name="Ise K."/>
            <person name="Suzuki Y."/>
            <person name="Anantharaman K."/>
            <person name="Probst A."/>
            <person name="Burstein D."/>
            <person name="Thomas B.C."/>
            <person name="Banfield J.F."/>
        </authorList>
    </citation>
    <scope>NUCLEOTIDE SEQUENCE [LARGE SCALE GENOMIC DNA]</scope>
    <source>
        <strain evidence="2">HGW-Actinobacteria-3</strain>
    </source>
</reference>
<dbReference type="Pfam" id="PF17892">
    <property type="entry name" value="Cadherin_5"/>
    <property type="match status" value="1"/>
</dbReference>
<dbReference type="InterPro" id="IPR015919">
    <property type="entry name" value="Cadherin-like_sf"/>
</dbReference>
<dbReference type="Gene3D" id="2.60.40.10">
    <property type="entry name" value="Immunoglobulins"/>
    <property type="match status" value="1"/>
</dbReference>
<dbReference type="Pfam" id="PF00353">
    <property type="entry name" value="HemolysinCabind"/>
    <property type="match status" value="1"/>
</dbReference>
<dbReference type="PROSITE" id="PS00330">
    <property type="entry name" value="HEMOLYSIN_CALCIUM"/>
    <property type="match status" value="2"/>
</dbReference>
<dbReference type="GO" id="GO:0005509">
    <property type="term" value="F:calcium ion binding"/>
    <property type="evidence" value="ECO:0007669"/>
    <property type="project" value="InterPro"/>
</dbReference>
<dbReference type="InterPro" id="IPR013783">
    <property type="entry name" value="Ig-like_fold"/>
</dbReference>
<dbReference type="Proteomes" id="UP000233654">
    <property type="component" value="Unassembled WGS sequence"/>
</dbReference>
<dbReference type="Gene3D" id="2.150.10.10">
    <property type="entry name" value="Serralysin-like metalloprotease, C-terminal"/>
    <property type="match status" value="1"/>
</dbReference>
<dbReference type="InterPro" id="IPR006644">
    <property type="entry name" value="Cadg"/>
</dbReference>
<name>A0A2N3G3V7_9ACTN</name>
<gene>
    <name evidence="2" type="ORF">CVT63_08195</name>
</gene>